<reference evidence="2" key="1">
    <citation type="journal article" date="2014" name="Int. J. Syst. Evol. Microbiol.">
        <title>Complete genome sequence of Corynebacterium casei LMG S-19264T (=DSM 44701T), isolated from a smear-ripened cheese.</title>
        <authorList>
            <consortium name="US DOE Joint Genome Institute (JGI-PGF)"/>
            <person name="Walter F."/>
            <person name="Albersmeier A."/>
            <person name="Kalinowski J."/>
            <person name="Ruckert C."/>
        </authorList>
    </citation>
    <scope>NUCLEOTIDE SEQUENCE</scope>
    <source>
        <strain evidence="2">CGMCC 1.15758</strain>
    </source>
</reference>
<keyword evidence="3" id="KW-1185">Reference proteome</keyword>
<sequence>MIPKFNKSQPKKLRPEKPYMGATKTYTDNTIRDQANEYMHYTTRQSAYHKARHEADDEDAQQKRSVFSMSCFSAKALACFYIKKGVKRKKAYEMAYAQLKLS</sequence>
<proteinExistence type="predicted"/>
<gene>
    <name evidence="2" type="ORF">GCM10010995_27190</name>
</gene>
<evidence type="ECO:0000256" key="1">
    <source>
        <dbReference type="SAM" id="MobiDB-lite"/>
    </source>
</evidence>
<comment type="caution">
    <text evidence="2">The sequence shown here is derived from an EMBL/GenBank/DDBJ whole genome shotgun (WGS) entry which is preliminary data.</text>
</comment>
<reference evidence="2" key="2">
    <citation type="submission" date="2020-09" db="EMBL/GenBank/DDBJ databases">
        <authorList>
            <person name="Sun Q."/>
            <person name="Zhou Y."/>
        </authorList>
    </citation>
    <scope>NUCLEOTIDE SEQUENCE</scope>
    <source>
        <strain evidence="2">CGMCC 1.15758</strain>
    </source>
</reference>
<evidence type="ECO:0000313" key="2">
    <source>
        <dbReference type="EMBL" id="GGG08201.1"/>
    </source>
</evidence>
<accession>A0A8J2Z720</accession>
<dbReference type="AlphaFoldDB" id="A0A8J2Z720"/>
<organism evidence="2 3">
    <name type="scientific">Cysteiniphilum litorale</name>
    <dbReference type="NCBI Taxonomy" id="2056700"/>
    <lineage>
        <taxon>Bacteria</taxon>
        <taxon>Pseudomonadati</taxon>
        <taxon>Pseudomonadota</taxon>
        <taxon>Gammaproteobacteria</taxon>
        <taxon>Thiotrichales</taxon>
        <taxon>Fastidiosibacteraceae</taxon>
        <taxon>Cysteiniphilum</taxon>
    </lineage>
</organism>
<protein>
    <submittedName>
        <fullName evidence="2">Uncharacterized protein</fullName>
    </submittedName>
</protein>
<name>A0A8J2Z720_9GAMM</name>
<dbReference type="Proteomes" id="UP000636949">
    <property type="component" value="Unassembled WGS sequence"/>
</dbReference>
<evidence type="ECO:0000313" key="3">
    <source>
        <dbReference type="Proteomes" id="UP000636949"/>
    </source>
</evidence>
<dbReference type="RefSeq" id="WP_117004039.1">
    <property type="nucleotide sequence ID" value="NZ_BMJS01000065.1"/>
</dbReference>
<dbReference type="EMBL" id="BMJS01000065">
    <property type="protein sequence ID" value="GGG08201.1"/>
    <property type="molecule type" value="Genomic_DNA"/>
</dbReference>
<feature type="region of interest" description="Disordered" evidence="1">
    <location>
        <begin position="1"/>
        <end position="23"/>
    </location>
</feature>